<evidence type="ECO:0000256" key="2">
    <source>
        <dbReference type="SAM" id="SignalP"/>
    </source>
</evidence>
<comment type="caution">
    <text evidence="3">The sequence shown here is derived from an EMBL/GenBank/DDBJ whole genome shotgun (WGS) entry which is preliminary data.</text>
</comment>
<feature type="chain" id="PRO_5041656975" description="Sensor domain-containing protein" evidence="2">
    <location>
        <begin position="24"/>
        <end position="245"/>
    </location>
</feature>
<proteinExistence type="predicted"/>
<gene>
    <name evidence="3" type="ORF">Q7X28_03775</name>
</gene>
<dbReference type="Proteomes" id="UP001178281">
    <property type="component" value="Unassembled WGS sequence"/>
</dbReference>
<evidence type="ECO:0000313" key="3">
    <source>
        <dbReference type="EMBL" id="MDP0397038.1"/>
    </source>
</evidence>
<keyword evidence="4" id="KW-1185">Reference proteome</keyword>
<dbReference type="RefSeq" id="WP_220656846.1">
    <property type="nucleotide sequence ID" value="NZ_BAAAII010000011.1"/>
</dbReference>
<accession>A0AA90N8N2</accession>
<sequence length="245" mass="24706">METYGQRRRTKVAAGLAAIAVLAAGCGGSTKGEAEPAKESTAPSSAPSITTPAKDLVLTAAELPAGITVVPVSDAQLKEVVDQMSGAASTAKFSPAGCASATALTDATKKLDVSQVGLVTGSTDTGAVSETVASEKPDIAKLRENFAGKCNSMRADMSVQGQQVSSEITTTLRDAPKTSATDAVVLHQVNVSTTAGQNVTQRMLLGFAQVGGYSVSVTAIGMTGEPDAALFDRVFVAAVAKVAKG</sequence>
<keyword evidence="2" id="KW-0732">Signal</keyword>
<evidence type="ECO:0000313" key="4">
    <source>
        <dbReference type="Proteomes" id="UP001178281"/>
    </source>
</evidence>
<dbReference type="AlphaFoldDB" id="A0AA90N8N2"/>
<dbReference type="PROSITE" id="PS51257">
    <property type="entry name" value="PROKAR_LIPOPROTEIN"/>
    <property type="match status" value="1"/>
</dbReference>
<dbReference type="EMBL" id="JAUTIX010000001">
    <property type="protein sequence ID" value="MDP0397038.1"/>
    <property type="molecule type" value="Genomic_DNA"/>
</dbReference>
<protein>
    <recommendedName>
        <fullName evidence="5">Sensor domain-containing protein</fullName>
    </recommendedName>
</protein>
<evidence type="ECO:0000256" key="1">
    <source>
        <dbReference type="SAM" id="MobiDB-lite"/>
    </source>
</evidence>
<feature type="signal peptide" evidence="2">
    <location>
        <begin position="1"/>
        <end position="23"/>
    </location>
</feature>
<evidence type="ECO:0008006" key="5">
    <source>
        <dbReference type="Google" id="ProtNLM"/>
    </source>
</evidence>
<feature type="region of interest" description="Disordered" evidence="1">
    <location>
        <begin position="29"/>
        <end position="50"/>
    </location>
</feature>
<reference evidence="3" key="1">
    <citation type="submission" date="2023-08" db="EMBL/GenBank/DDBJ databases">
        <title>The draft genome of Tsukamurella strandjordii strain 050030.</title>
        <authorList>
            <person name="Zhao F."/>
            <person name="Feng Y."/>
            <person name="Zong Z."/>
        </authorList>
    </citation>
    <scope>NUCLEOTIDE SEQUENCE</scope>
    <source>
        <strain evidence="3">050030</strain>
    </source>
</reference>
<organism evidence="3 4">
    <name type="scientific">Tsukamurella strandjordii</name>
    <dbReference type="NCBI Taxonomy" id="147577"/>
    <lineage>
        <taxon>Bacteria</taxon>
        <taxon>Bacillati</taxon>
        <taxon>Actinomycetota</taxon>
        <taxon>Actinomycetes</taxon>
        <taxon>Mycobacteriales</taxon>
        <taxon>Tsukamurellaceae</taxon>
        <taxon>Tsukamurella</taxon>
    </lineage>
</organism>
<feature type="compositionally biased region" description="Low complexity" evidence="1">
    <location>
        <begin position="40"/>
        <end position="50"/>
    </location>
</feature>
<name>A0AA90N8N2_9ACTN</name>